<dbReference type="EMBL" id="JARBHB010000002">
    <property type="protein sequence ID" value="KAJ8891428.1"/>
    <property type="molecule type" value="Genomic_DNA"/>
</dbReference>
<gene>
    <name evidence="1" type="ORF">PR048_003956</name>
</gene>
<evidence type="ECO:0000313" key="1">
    <source>
        <dbReference type="EMBL" id="KAJ8891428.1"/>
    </source>
</evidence>
<proteinExistence type="predicted"/>
<dbReference type="Proteomes" id="UP001159363">
    <property type="component" value="Chromosome 2"/>
</dbReference>
<comment type="caution">
    <text evidence="1">The sequence shown here is derived from an EMBL/GenBank/DDBJ whole genome shotgun (WGS) entry which is preliminary data.</text>
</comment>
<keyword evidence="2" id="KW-1185">Reference proteome</keyword>
<sequence>MPPCLRKWMWCLGREVTNDLEVLTPGHFLSGTYPTAAPSQDLSKYERRTVGGRKVTRRSNLSSPPREGCCLQGCHCLHKKLPVVELCPLPSQWHFGFDMLVYSSERKMVYDKLCVRETLAAVSRGWAGLCVCQFGYWSSEYKVRV</sequence>
<accession>A0ABQ9I627</accession>
<organism evidence="1 2">
    <name type="scientific">Dryococelus australis</name>
    <dbReference type="NCBI Taxonomy" id="614101"/>
    <lineage>
        <taxon>Eukaryota</taxon>
        <taxon>Metazoa</taxon>
        <taxon>Ecdysozoa</taxon>
        <taxon>Arthropoda</taxon>
        <taxon>Hexapoda</taxon>
        <taxon>Insecta</taxon>
        <taxon>Pterygota</taxon>
        <taxon>Neoptera</taxon>
        <taxon>Polyneoptera</taxon>
        <taxon>Phasmatodea</taxon>
        <taxon>Verophasmatodea</taxon>
        <taxon>Anareolatae</taxon>
        <taxon>Phasmatidae</taxon>
        <taxon>Eurycanthinae</taxon>
        <taxon>Dryococelus</taxon>
    </lineage>
</organism>
<reference evidence="1 2" key="1">
    <citation type="submission" date="2023-02" db="EMBL/GenBank/DDBJ databases">
        <title>LHISI_Scaffold_Assembly.</title>
        <authorList>
            <person name="Stuart O.P."/>
            <person name="Cleave R."/>
            <person name="Magrath M.J.L."/>
            <person name="Mikheyev A.S."/>
        </authorList>
    </citation>
    <scope>NUCLEOTIDE SEQUENCE [LARGE SCALE GENOMIC DNA]</scope>
    <source>
        <strain evidence="1">Daus_M_001</strain>
        <tissue evidence="1">Leg muscle</tissue>
    </source>
</reference>
<name>A0ABQ9I627_9NEOP</name>
<evidence type="ECO:0000313" key="2">
    <source>
        <dbReference type="Proteomes" id="UP001159363"/>
    </source>
</evidence>
<protein>
    <submittedName>
        <fullName evidence="1">Uncharacterized protein</fullName>
    </submittedName>
</protein>